<feature type="non-terminal residue" evidence="1">
    <location>
        <position position="140"/>
    </location>
</feature>
<name>X0US25_9ZZZZ</name>
<comment type="caution">
    <text evidence="1">The sequence shown here is derived from an EMBL/GenBank/DDBJ whole genome shotgun (WGS) entry which is preliminary data.</text>
</comment>
<protein>
    <submittedName>
        <fullName evidence="1">Uncharacterized protein</fullName>
    </submittedName>
</protein>
<dbReference type="EMBL" id="BARS01029782">
    <property type="protein sequence ID" value="GAG08495.1"/>
    <property type="molecule type" value="Genomic_DNA"/>
</dbReference>
<accession>X0US25</accession>
<organism evidence="1">
    <name type="scientific">marine sediment metagenome</name>
    <dbReference type="NCBI Taxonomy" id="412755"/>
    <lineage>
        <taxon>unclassified sequences</taxon>
        <taxon>metagenomes</taxon>
        <taxon>ecological metagenomes</taxon>
    </lineage>
</organism>
<gene>
    <name evidence="1" type="ORF">S01H1_46507</name>
</gene>
<dbReference type="AlphaFoldDB" id="X0US25"/>
<sequence length="140" mass="14731">MASPQASQKYFAQDNIQMWDHDPGTTAATVITPDTPTNARWVDMRDYSQFGLLVMSSTLTGAGMTLVEIVANTASDGSGTTVVITTSGAVVADAVGDYVVLECSQEQLAQEGSDNSVALRYVAGRVTVANNADECVATYI</sequence>
<evidence type="ECO:0000313" key="1">
    <source>
        <dbReference type="EMBL" id="GAG08495.1"/>
    </source>
</evidence>
<reference evidence="1" key="1">
    <citation type="journal article" date="2014" name="Front. Microbiol.">
        <title>High frequency of phylogenetically diverse reductive dehalogenase-homologous genes in deep subseafloor sedimentary metagenomes.</title>
        <authorList>
            <person name="Kawai M."/>
            <person name="Futagami T."/>
            <person name="Toyoda A."/>
            <person name="Takaki Y."/>
            <person name="Nishi S."/>
            <person name="Hori S."/>
            <person name="Arai W."/>
            <person name="Tsubouchi T."/>
            <person name="Morono Y."/>
            <person name="Uchiyama I."/>
            <person name="Ito T."/>
            <person name="Fujiyama A."/>
            <person name="Inagaki F."/>
            <person name="Takami H."/>
        </authorList>
    </citation>
    <scope>NUCLEOTIDE SEQUENCE</scope>
    <source>
        <strain evidence="1">Expedition CK06-06</strain>
    </source>
</reference>
<proteinExistence type="predicted"/>